<evidence type="ECO:0000313" key="8">
    <source>
        <dbReference type="Proteomes" id="UP001228049"/>
    </source>
</evidence>
<evidence type="ECO:0000256" key="5">
    <source>
        <dbReference type="RuleBase" id="RU363034"/>
    </source>
</evidence>
<keyword evidence="3 5" id="KW-0720">Serine protease</keyword>
<keyword evidence="1 5" id="KW-0645">Protease</keyword>
<keyword evidence="7" id="KW-0812">Transmembrane</keyword>
<dbReference type="InterPro" id="IPR043504">
    <property type="entry name" value="Peptidase_S1_PA_chymotrypsin"/>
</dbReference>
<dbReference type="Pfam" id="PF00089">
    <property type="entry name" value="Trypsin"/>
    <property type="match status" value="2"/>
</dbReference>
<dbReference type="AlphaFoldDB" id="A0AAD9B0Y5"/>
<evidence type="ECO:0000313" key="7">
    <source>
        <dbReference type="EMBL" id="KAK1875310.1"/>
    </source>
</evidence>
<protein>
    <submittedName>
        <fullName evidence="7">Transmembrane protease serine 9</fullName>
    </submittedName>
</protein>
<dbReference type="InterPro" id="IPR033116">
    <property type="entry name" value="TRYPSIN_SER"/>
</dbReference>
<dbReference type="CDD" id="cd00190">
    <property type="entry name" value="Tryp_SPc"/>
    <property type="match status" value="2"/>
</dbReference>
<evidence type="ECO:0000256" key="4">
    <source>
        <dbReference type="ARBA" id="ARBA00023157"/>
    </source>
</evidence>
<dbReference type="PROSITE" id="PS00134">
    <property type="entry name" value="TRYPSIN_HIS"/>
    <property type="match status" value="1"/>
</dbReference>
<keyword evidence="2 5" id="KW-0378">Hydrolase</keyword>
<accession>A0AAD9B0Y5</accession>
<comment type="caution">
    <text evidence="7">The sequence shown here is derived from an EMBL/GenBank/DDBJ whole genome shotgun (WGS) entry which is preliminary data.</text>
</comment>
<dbReference type="PANTHER" id="PTHR24252">
    <property type="entry name" value="ACROSIN-RELATED"/>
    <property type="match status" value="1"/>
</dbReference>
<dbReference type="GO" id="GO:0004252">
    <property type="term" value="F:serine-type endopeptidase activity"/>
    <property type="evidence" value="ECO:0007669"/>
    <property type="project" value="InterPro"/>
</dbReference>
<keyword evidence="4" id="KW-1015">Disulfide bond</keyword>
<dbReference type="EMBL" id="JASDAP010000145">
    <property type="protein sequence ID" value="KAK1875310.1"/>
    <property type="molecule type" value="Genomic_DNA"/>
</dbReference>
<feature type="domain" description="Peptidase S1" evidence="6">
    <location>
        <begin position="107"/>
        <end position="337"/>
    </location>
</feature>
<dbReference type="SMART" id="SM00020">
    <property type="entry name" value="Tryp_SPc"/>
    <property type="match status" value="2"/>
</dbReference>
<dbReference type="InterPro" id="IPR009003">
    <property type="entry name" value="Peptidase_S1_PA"/>
</dbReference>
<name>A0AAD9B0Y5_DISEL</name>
<reference evidence="7" key="1">
    <citation type="submission" date="2023-04" db="EMBL/GenBank/DDBJ databases">
        <title>Chromosome-level genome of Chaenocephalus aceratus.</title>
        <authorList>
            <person name="Park H."/>
        </authorList>
    </citation>
    <scope>NUCLEOTIDE SEQUENCE</scope>
    <source>
        <strain evidence="7">DE</strain>
        <tissue evidence="7">Muscle</tissue>
    </source>
</reference>
<dbReference type="PRINTS" id="PR00722">
    <property type="entry name" value="CHYMOTRYPSIN"/>
</dbReference>
<organism evidence="7 8">
    <name type="scientific">Dissostichus eleginoides</name>
    <name type="common">Patagonian toothfish</name>
    <name type="synonym">Dissostichus amissus</name>
    <dbReference type="NCBI Taxonomy" id="100907"/>
    <lineage>
        <taxon>Eukaryota</taxon>
        <taxon>Metazoa</taxon>
        <taxon>Chordata</taxon>
        <taxon>Craniata</taxon>
        <taxon>Vertebrata</taxon>
        <taxon>Euteleostomi</taxon>
        <taxon>Actinopterygii</taxon>
        <taxon>Neopterygii</taxon>
        <taxon>Teleostei</taxon>
        <taxon>Neoteleostei</taxon>
        <taxon>Acanthomorphata</taxon>
        <taxon>Eupercaria</taxon>
        <taxon>Perciformes</taxon>
        <taxon>Notothenioidei</taxon>
        <taxon>Nototheniidae</taxon>
        <taxon>Dissostichus</taxon>
    </lineage>
</organism>
<evidence type="ECO:0000256" key="2">
    <source>
        <dbReference type="ARBA" id="ARBA00022801"/>
    </source>
</evidence>
<sequence length="606" mass="66499">MEQNSSSVIWHRCSNFRCRSSRGRDPPLLHRSCVQTWTSRLELEPGSGSGSLVLLFWFWFSGPPAASLSTHCSVYSEEGQNFAGHFGFGNVSGLRSFPPEQQQESRIIGGEEAWRNSWPWQVSLRFASMPACGGAVIAPLWVVSAAHCFRRYNKASFWTVLAGKHDLDNDREPGQQLVGVSRILVHQDYNPRTKERDVALLQLKNPLIFNTFVRPIDVWMSPLSPLRKCTITGWGSTRENGPRVNRLQEVNVTILSPESCNQFYLGRMRPSMFCAGRPGGGADACQGDSGGPLSCFTGSRYQLAGLVSWGVGCGRARKPGVYTKLQTHTQWMMDLMSDEHLLSADQVSEEDICGLGSGCGGAPGPASLSVAQDGGVSVGNVSEVCPSSWPWQVSLQSEGHHYCSGTLVHRDWVLVPQHCSVRAQEDVVVLGVHGLRFSSSQTVPVQEVLSLPRDGSFPPRSDLSLLRLRRSARLSSEVSPVCLPDEDEDLDSSWSCVTTGWGATKASAAVDPDRQHQASLTLVNLTSCRQQWGGDIVTDSHICAHPAGSASCMGDRGAPLFCRKRGAYFLFGVLTWGSRRCDAERPAIFSRITDYHPWISEVTQDL</sequence>
<dbReference type="FunFam" id="2.40.10.10:FF:000118">
    <property type="entry name" value="Chymotrypsinogen A"/>
    <property type="match status" value="1"/>
</dbReference>
<proteinExistence type="predicted"/>
<dbReference type="PANTHER" id="PTHR24252:SF18">
    <property type="entry name" value="OVOCHYMASE 1"/>
    <property type="match status" value="1"/>
</dbReference>
<evidence type="ECO:0000259" key="6">
    <source>
        <dbReference type="PROSITE" id="PS50240"/>
    </source>
</evidence>
<dbReference type="Gene3D" id="2.40.10.10">
    <property type="entry name" value="Trypsin-like serine proteases"/>
    <property type="match status" value="2"/>
</dbReference>
<keyword evidence="7" id="KW-0472">Membrane</keyword>
<dbReference type="InterPro" id="IPR001254">
    <property type="entry name" value="Trypsin_dom"/>
</dbReference>
<dbReference type="FunFam" id="2.40.10.10:FF:000003">
    <property type="entry name" value="Transmembrane serine protease 3"/>
    <property type="match status" value="1"/>
</dbReference>
<dbReference type="PROSITE" id="PS50240">
    <property type="entry name" value="TRYPSIN_DOM"/>
    <property type="match status" value="2"/>
</dbReference>
<dbReference type="PROSITE" id="PS00135">
    <property type="entry name" value="TRYPSIN_SER"/>
    <property type="match status" value="1"/>
</dbReference>
<dbReference type="InterPro" id="IPR001314">
    <property type="entry name" value="Peptidase_S1A"/>
</dbReference>
<dbReference type="GO" id="GO:0006508">
    <property type="term" value="P:proteolysis"/>
    <property type="evidence" value="ECO:0007669"/>
    <property type="project" value="UniProtKB-KW"/>
</dbReference>
<gene>
    <name evidence="7" type="ORF">KUDE01_015745</name>
</gene>
<feature type="domain" description="Peptidase S1" evidence="6">
    <location>
        <begin position="377"/>
        <end position="604"/>
    </location>
</feature>
<dbReference type="InterPro" id="IPR018114">
    <property type="entry name" value="TRYPSIN_HIS"/>
</dbReference>
<evidence type="ECO:0000256" key="3">
    <source>
        <dbReference type="ARBA" id="ARBA00022825"/>
    </source>
</evidence>
<evidence type="ECO:0000256" key="1">
    <source>
        <dbReference type="ARBA" id="ARBA00022670"/>
    </source>
</evidence>
<dbReference type="Proteomes" id="UP001228049">
    <property type="component" value="Unassembled WGS sequence"/>
</dbReference>
<keyword evidence="8" id="KW-1185">Reference proteome</keyword>
<dbReference type="SUPFAM" id="SSF50494">
    <property type="entry name" value="Trypsin-like serine proteases"/>
    <property type="match status" value="2"/>
</dbReference>